<evidence type="ECO:0000256" key="1">
    <source>
        <dbReference type="ARBA" id="ARBA00022603"/>
    </source>
</evidence>
<dbReference type="PROSITE" id="PS51683">
    <property type="entry name" value="SAM_OMT_II"/>
    <property type="match status" value="1"/>
</dbReference>
<sequence>MVDAPWASRLQDLADLTTPMTLRVAATLRLADHLADGVSGIDELARRTGTHARSLHRVLRHLVAMNVFTEPSPGSFELADLGKELCDHGPGDARTWLDLGTAVGRVDLALTNLLDVVRTGEPAPGENTWSALDADRALSDSFDDQMASGAAAKAPGLAAGYDWGTVERVVDVGGGNGTLLTALLLAHPHLRGTVVDRDGPIDNARRKFDGAGLTARASGAAQSFFDPLPAGADVYVICGVLHDWDDEHAGRILARAAEAAGSHGRVLVLESLLEPSSARSSTTDMDLLMMVTTGGRARPFEDMVALGAAAGLKVLSRKALTAPHTLIEFAAR</sequence>
<keyword evidence="2 7" id="KW-0808">Transferase</keyword>
<dbReference type="Gene3D" id="1.10.287.1350">
    <property type="match status" value="1"/>
</dbReference>
<dbReference type="GO" id="GO:0046983">
    <property type="term" value="F:protein dimerization activity"/>
    <property type="evidence" value="ECO:0007669"/>
    <property type="project" value="InterPro"/>
</dbReference>
<dbReference type="GO" id="GO:0008171">
    <property type="term" value="F:O-methyltransferase activity"/>
    <property type="evidence" value="ECO:0007669"/>
    <property type="project" value="InterPro"/>
</dbReference>
<evidence type="ECO:0000259" key="5">
    <source>
        <dbReference type="Pfam" id="PF00891"/>
    </source>
</evidence>
<dbReference type="SUPFAM" id="SSF53335">
    <property type="entry name" value="S-adenosyl-L-methionine-dependent methyltransferases"/>
    <property type="match status" value="1"/>
</dbReference>
<evidence type="ECO:0000256" key="3">
    <source>
        <dbReference type="ARBA" id="ARBA00022691"/>
    </source>
</evidence>
<name>A0A1H2VR23_9PSEU</name>
<reference evidence="7 8" key="1">
    <citation type="submission" date="2016-10" db="EMBL/GenBank/DDBJ databases">
        <authorList>
            <person name="de Groot N.N."/>
        </authorList>
    </citation>
    <scope>NUCLEOTIDE SEQUENCE [LARGE SCALE GENOMIC DNA]</scope>
    <source>
        <strain evidence="7 8">CPCC 202699</strain>
    </source>
</reference>
<dbReference type="OrthoDB" id="3804952at2"/>
<dbReference type="InterPro" id="IPR029063">
    <property type="entry name" value="SAM-dependent_MTases_sf"/>
</dbReference>
<feature type="active site" description="Proton acceptor" evidence="4">
    <location>
        <position position="242"/>
    </location>
</feature>
<dbReference type="GO" id="GO:0032259">
    <property type="term" value="P:methylation"/>
    <property type="evidence" value="ECO:0007669"/>
    <property type="project" value="UniProtKB-KW"/>
</dbReference>
<evidence type="ECO:0000256" key="2">
    <source>
        <dbReference type="ARBA" id="ARBA00022679"/>
    </source>
</evidence>
<dbReference type="InterPro" id="IPR016461">
    <property type="entry name" value="COMT-like"/>
</dbReference>
<feature type="domain" description="O-methyltransferase C-terminal" evidence="5">
    <location>
        <begin position="123"/>
        <end position="312"/>
    </location>
</feature>
<dbReference type="SUPFAM" id="SSF46785">
    <property type="entry name" value="Winged helix' DNA-binding domain"/>
    <property type="match status" value="1"/>
</dbReference>
<dbReference type="EMBL" id="FNON01000001">
    <property type="protein sequence ID" value="SDW70862.1"/>
    <property type="molecule type" value="Genomic_DNA"/>
</dbReference>
<dbReference type="Pfam" id="PF08100">
    <property type="entry name" value="Dimerisation"/>
    <property type="match status" value="1"/>
</dbReference>
<dbReference type="AlphaFoldDB" id="A0A1H2VR23"/>
<dbReference type="RefSeq" id="WP_091287585.1">
    <property type="nucleotide sequence ID" value="NZ_FNON01000001.1"/>
</dbReference>
<keyword evidence="8" id="KW-1185">Reference proteome</keyword>
<dbReference type="Proteomes" id="UP000199515">
    <property type="component" value="Unassembled WGS sequence"/>
</dbReference>
<dbReference type="STRING" id="589385.SAMN05421504_1011308"/>
<keyword evidence="1 7" id="KW-0489">Methyltransferase</keyword>
<gene>
    <name evidence="7" type="ORF">SAMN05421504_1011308</name>
</gene>
<dbReference type="InterPro" id="IPR012967">
    <property type="entry name" value="COMT_dimerisation"/>
</dbReference>
<dbReference type="InterPro" id="IPR001077">
    <property type="entry name" value="COMT_C"/>
</dbReference>
<evidence type="ECO:0000256" key="4">
    <source>
        <dbReference type="PIRSR" id="PIRSR005739-1"/>
    </source>
</evidence>
<dbReference type="Gene3D" id="1.10.10.10">
    <property type="entry name" value="Winged helix-like DNA-binding domain superfamily/Winged helix DNA-binding domain"/>
    <property type="match status" value="1"/>
</dbReference>
<dbReference type="PIRSF" id="PIRSF005739">
    <property type="entry name" value="O-mtase"/>
    <property type="match status" value="1"/>
</dbReference>
<accession>A0A1H2VR23</accession>
<evidence type="ECO:0000313" key="8">
    <source>
        <dbReference type="Proteomes" id="UP000199515"/>
    </source>
</evidence>
<dbReference type="PANTHER" id="PTHR43712">
    <property type="entry name" value="PUTATIVE (AFU_ORTHOLOGUE AFUA_4G14580)-RELATED"/>
    <property type="match status" value="1"/>
</dbReference>
<dbReference type="Pfam" id="PF00891">
    <property type="entry name" value="Methyltransf_2"/>
    <property type="match status" value="1"/>
</dbReference>
<evidence type="ECO:0000313" key="7">
    <source>
        <dbReference type="EMBL" id="SDW70862.1"/>
    </source>
</evidence>
<organism evidence="7 8">
    <name type="scientific">Amycolatopsis xylanica</name>
    <dbReference type="NCBI Taxonomy" id="589385"/>
    <lineage>
        <taxon>Bacteria</taxon>
        <taxon>Bacillati</taxon>
        <taxon>Actinomycetota</taxon>
        <taxon>Actinomycetes</taxon>
        <taxon>Pseudonocardiales</taxon>
        <taxon>Pseudonocardiaceae</taxon>
        <taxon>Amycolatopsis</taxon>
    </lineage>
</organism>
<protein>
    <submittedName>
        <fullName evidence="7">O-methyltransferase</fullName>
    </submittedName>
</protein>
<dbReference type="InterPro" id="IPR036390">
    <property type="entry name" value="WH_DNA-bd_sf"/>
</dbReference>
<feature type="domain" description="O-methyltransferase dimerisation" evidence="6">
    <location>
        <begin position="17"/>
        <end position="83"/>
    </location>
</feature>
<dbReference type="Gene3D" id="3.40.50.150">
    <property type="entry name" value="Vaccinia Virus protein VP39"/>
    <property type="match status" value="1"/>
</dbReference>
<keyword evidence="3" id="KW-0949">S-adenosyl-L-methionine</keyword>
<evidence type="ECO:0000259" key="6">
    <source>
        <dbReference type="Pfam" id="PF08100"/>
    </source>
</evidence>
<proteinExistence type="predicted"/>
<dbReference type="InterPro" id="IPR036388">
    <property type="entry name" value="WH-like_DNA-bd_sf"/>
</dbReference>
<dbReference type="PANTHER" id="PTHR43712:SF2">
    <property type="entry name" value="O-METHYLTRANSFERASE CICE"/>
    <property type="match status" value="1"/>
</dbReference>